<evidence type="ECO:0000256" key="3">
    <source>
        <dbReference type="SAM" id="MobiDB-lite"/>
    </source>
</evidence>
<feature type="region of interest" description="Disordered" evidence="3">
    <location>
        <begin position="1"/>
        <end position="27"/>
    </location>
</feature>
<proteinExistence type="inferred from homology"/>
<evidence type="ECO:0000256" key="2">
    <source>
        <dbReference type="ARBA" id="ARBA00023002"/>
    </source>
</evidence>
<dbReference type="SUPFAM" id="SSF51735">
    <property type="entry name" value="NAD(P)-binding Rossmann-fold domains"/>
    <property type="match status" value="1"/>
</dbReference>
<dbReference type="InterPro" id="IPR002347">
    <property type="entry name" value="SDR_fam"/>
</dbReference>
<keyword evidence="2" id="KW-0560">Oxidoreductase</keyword>
<reference evidence="4" key="1">
    <citation type="journal article" date="2018" name="J. Ind. Microbiol. Biotechnol.">
        <title>Genome mining reveals uncommon alkylpyrones as type III PKS products from myxobacteria.</title>
        <authorList>
            <person name="Hug J.J."/>
            <person name="Panter F."/>
            <person name="Krug D."/>
            <person name="Muller R."/>
        </authorList>
    </citation>
    <scope>NUCLEOTIDE SEQUENCE</scope>
    <source>
        <strain evidence="4">MCy8375</strain>
    </source>
</reference>
<dbReference type="Gene3D" id="3.40.50.720">
    <property type="entry name" value="NAD(P)-binding Rossmann-like Domain"/>
    <property type="match status" value="1"/>
</dbReference>
<dbReference type="GO" id="GO:0016491">
    <property type="term" value="F:oxidoreductase activity"/>
    <property type="evidence" value="ECO:0007669"/>
    <property type="project" value="UniProtKB-KW"/>
</dbReference>
<dbReference type="Pfam" id="PF00106">
    <property type="entry name" value="adh_short"/>
    <property type="match status" value="1"/>
</dbReference>
<dbReference type="PANTHER" id="PTHR44196">
    <property type="entry name" value="DEHYDROGENASE/REDUCTASE SDR FAMILY MEMBER 7B"/>
    <property type="match status" value="1"/>
</dbReference>
<sequence length="318" mass="34556">MVVPSDDGKTPRDYTGPGAGAPPLGGELDKLAANISLGRSASPTAAPWPENRHRQAGLERARQETGHMMERDYRTALIAGAPSQLARELALWLGGAGMQVHVAARAPEELEPYLVRARDSGARLLPVELDTTRVEEARERVLALDEACGGLDLVVAAGTYEETSARDFPWERARQLIETNVTGTVGLLSAVLPRMLERGHGHLVGISSLAAYRGLAGRSAYSGSKAFVSNFMESLRADLRDTGVRVTCIYPGHLRNHHAVQGRSEPFTLDEKDAAARMGRAILQGKARYAMPWQAATFMRMLQVLPGSLFDTIARRMH</sequence>
<dbReference type="GO" id="GO:0016020">
    <property type="term" value="C:membrane"/>
    <property type="evidence" value="ECO:0007669"/>
    <property type="project" value="TreeGrafter"/>
</dbReference>
<dbReference type="EMBL" id="MH908875">
    <property type="protein sequence ID" value="AYM52472.1"/>
    <property type="molecule type" value="Genomic_DNA"/>
</dbReference>
<dbReference type="AlphaFoldDB" id="A0A3Q8I1E9"/>
<evidence type="ECO:0000256" key="1">
    <source>
        <dbReference type="ARBA" id="ARBA00006484"/>
    </source>
</evidence>
<feature type="compositionally biased region" description="Basic and acidic residues" evidence="3">
    <location>
        <begin position="1"/>
        <end position="12"/>
    </location>
</feature>
<comment type="similarity">
    <text evidence="1">Belongs to the short-chain dehydrogenases/reductases (SDR) family.</text>
</comment>
<dbReference type="InterPro" id="IPR020904">
    <property type="entry name" value="Sc_DH/Rdtase_CS"/>
</dbReference>
<dbReference type="PANTHER" id="PTHR44196:SF3">
    <property type="entry name" value="SHORT CHAIN DEHYDROGENASE FAMILY PROTEIN"/>
    <property type="match status" value="1"/>
</dbReference>
<protein>
    <recommendedName>
        <fullName evidence="5">Short-subunit dehydrogenase</fullName>
    </recommendedName>
</protein>
<dbReference type="PRINTS" id="PR00081">
    <property type="entry name" value="GDHRDH"/>
</dbReference>
<name>A0A3Q8I1E9_9BACT</name>
<dbReference type="PROSITE" id="PS00061">
    <property type="entry name" value="ADH_SHORT"/>
    <property type="match status" value="1"/>
</dbReference>
<evidence type="ECO:0008006" key="5">
    <source>
        <dbReference type="Google" id="ProtNLM"/>
    </source>
</evidence>
<evidence type="ECO:0000313" key="4">
    <source>
        <dbReference type="EMBL" id="AYM52472.1"/>
    </source>
</evidence>
<accession>A0A3Q8I1E9</accession>
<dbReference type="InterPro" id="IPR036291">
    <property type="entry name" value="NAD(P)-bd_dom_sf"/>
</dbReference>
<organism evidence="4">
    <name type="scientific">Archangium gephyra</name>
    <dbReference type="NCBI Taxonomy" id="48"/>
    <lineage>
        <taxon>Bacteria</taxon>
        <taxon>Pseudomonadati</taxon>
        <taxon>Myxococcota</taxon>
        <taxon>Myxococcia</taxon>
        <taxon>Myxococcales</taxon>
        <taxon>Cystobacterineae</taxon>
        <taxon>Archangiaceae</taxon>
        <taxon>Archangium</taxon>
    </lineage>
</organism>